<dbReference type="GO" id="GO:0016036">
    <property type="term" value="P:cellular response to phosphate starvation"/>
    <property type="evidence" value="ECO:0007669"/>
    <property type="project" value="TreeGrafter"/>
</dbReference>
<dbReference type="EC" id="2.7.13.3" evidence="2"/>
<keyword evidence="3" id="KW-0597">Phosphoprotein</keyword>
<dbReference type="GO" id="GO:0005886">
    <property type="term" value="C:plasma membrane"/>
    <property type="evidence" value="ECO:0007669"/>
    <property type="project" value="TreeGrafter"/>
</dbReference>
<reference evidence="8 9" key="1">
    <citation type="submission" date="2020-12" db="EMBL/GenBank/DDBJ databases">
        <title>HMF7856_wgs.fasta genome submission.</title>
        <authorList>
            <person name="Kang H."/>
            <person name="Kim H."/>
            <person name="Joh K."/>
        </authorList>
    </citation>
    <scope>NUCLEOTIDE SEQUENCE [LARGE SCALE GENOMIC DNA]</scope>
    <source>
        <strain evidence="8 9">HMF7856</strain>
    </source>
</reference>
<comment type="catalytic activity">
    <reaction evidence="1">
        <text>ATP + protein L-histidine = ADP + protein N-phospho-L-histidine.</text>
        <dbReference type="EC" id="2.7.13.3"/>
    </reaction>
</comment>
<dbReference type="NCBIfam" id="TIGR00229">
    <property type="entry name" value="sensory_box"/>
    <property type="match status" value="1"/>
</dbReference>
<dbReference type="Gene3D" id="3.30.565.10">
    <property type="entry name" value="Histidine kinase-like ATPase, C-terminal domain"/>
    <property type="match status" value="1"/>
</dbReference>
<dbReference type="InterPro" id="IPR036890">
    <property type="entry name" value="HATPase_C_sf"/>
</dbReference>
<dbReference type="CDD" id="cd00075">
    <property type="entry name" value="HATPase"/>
    <property type="match status" value="1"/>
</dbReference>
<evidence type="ECO:0000256" key="3">
    <source>
        <dbReference type="ARBA" id="ARBA00022553"/>
    </source>
</evidence>
<dbReference type="SUPFAM" id="SSF47384">
    <property type="entry name" value="Homodimeric domain of signal transducing histidine kinase"/>
    <property type="match status" value="1"/>
</dbReference>
<dbReference type="EMBL" id="CP066775">
    <property type="protein sequence ID" value="QQL49505.1"/>
    <property type="molecule type" value="Genomic_DNA"/>
</dbReference>
<dbReference type="SUPFAM" id="SSF55785">
    <property type="entry name" value="PYP-like sensor domain (PAS domain)"/>
    <property type="match status" value="1"/>
</dbReference>
<gene>
    <name evidence="8" type="ORF">GO620_015225</name>
</gene>
<dbReference type="KEGG" id="mgik:GO620_015225"/>
<accession>A0A6I4HYC5</accession>
<dbReference type="Pfam" id="PF08447">
    <property type="entry name" value="PAS_3"/>
    <property type="match status" value="1"/>
</dbReference>
<dbReference type="Proteomes" id="UP000429232">
    <property type="component" value="Chromosome"/>
</dbReference>
<proteinExistence type="predicted"/>
<dbReference type="PRINTS" id="PR00344">
    <property type="entry name" value="BCTRLSENSOR"/>
</dbReference>
<dbReference type="AlphaFoldDB" id="A0A6I4HYC5"/>
<dbReference type="InterPro" id="IPR035965">
    <property type="entry name" value="PAS-like_dom_sf"/>
</dbReference>
<evidence type="ECO:0000256" key="4">
    <source>
        <dbReference type="ARBA" id="ARBA00022679"/>
    </source>
</evidence>
<dbReference type="InterPro" id="IPR003661">
    <property type="entry name" value="HisK_dim/P_dom"/>
</dbReference>
<dbReference type="PROSITE" id="PS50109">
    <property type="entry name" value="HIS_KIN"/>
    <property type="match status" value="1"/>
</dbReference>
<keyword evidence="6" id="KW-0902">Two-component regulatory system</keyword>
<dbReference type="InterPro" id="IPR003594">
    <property type="entry name" value="HATPase_dom"/>
</dbReference>
<keyword evidence="7" id="KW-0472">Membrane</keyword>
<evidence type="ECO:0000313" key="8">
    <source>
        <dbReference type="EMBL" id="QQL49505.1"/>
    </source>
</evidence>
<dbReference type="Gene3D" id="2.10.70.100">
    <property type="match status" value="1"/>
</dbReference>
<keyword evidence="4" id="KW-0808">Transferase</keyword>
<dbReference type="InterPro" id="IPR005467">
    <property type="entry name" value="His_kinase_dom"/>
</dbReference>
<evidence type="ECO:0000256" key="6">
    <source>
        <dbReference type="ARBA" id="ARBA00023012"/>
    </source>
</evidence>
<dbReference type="CDD" id="cd00082">
    <property type="entry name" value="HisKA"/>
    <property type="match status" value="1"/>
</dbReference>
<dbReference type="FunFam" id="3.30.565.10:FF:000006">
    <property type="entry name" value="Sensor histidine kinase WalK"/>
    <property type="match status" value="1"/>
</dbReference>
<dbReference type="Pfam" id="PF00512">
    <property type="entry name" value="HisKA"/>
    <property type="match status" value="1"/>
</dbReference>
<name>A0A6I4HYC5_9SPHI</name>
<dbReference type="CDD" id="cd00130">
    <property type="entry name" value="PAS"/>
    <property type="match status" value="1"/>
</dbReference>
<dbReference type="InterPro" id="IPR004358">
    <property type="entry name" value="Sig_transdc_His_kin-like_C"/>
</dbReference>
<dbReference type="PANTHER" id="PTHR45453">
    <property type="entry name" value="PHOSPHATE REGULON SENSOR PROTEIN PHOR"/>
    <property type="match status" value="1"/>
</dbReference>
<evidence type="ECO:0000256" key="2">
    <source>
        <dbReference type="ARBA" id="ARBA00012438"/>
    </source>
</evidence>
<dbReference type="PANTHER" id="PTHR45453:SF1">
    <property type="entry name" value="PHOSPHATE REGULON SENSOR PROTEIN PHOR"/>
    <property type="match status" value="1"/>
</dbReference>
<dbReference type="GO" id="GO:0004721">
    <property type="term" value="F:phosphoprotein phosphatase activity"/>
    <property type="evidence" value="ECO:0007669"/>
    <property type="project" value="TreeGrafter"/>
</dbReference>
<protein>
    <recommendedName>
        <fullName evidence="2">histidine kinase</fullName>
        <ecNumber evidence="2">2.7.13.3</ecNumber>
    </recommendedName>
</protein>
<dbReference type="FunFam" id="1.10.287.130:FF:000001">
    <property type="entry name" value="Two-component sensor histidine kinase"/>
    <property type="match status" value="1"/>
</dbReference>
<dbReference type="InterPro" id="IPR000014">
    <property type="entry name" value="PAS"/>
</dbReference>
<evidence type="ECO:0000313" key="9">
    <source>
        <dbReference type="Proteomes" id="UP000429232"/>
    </source>
</evidence>
<sequence length="627" mass="70082">MLQVTLPNRVNKRMSYVMAALALSLGLVGLCGWIFNSVELRSFLSNGAVMMANSAIMIIIGGTALILLNGGYVKTVRIIAGVIFIFCVLIIAEHLFGIDFKIDNWLFRDIYSNIDQQPGRTSLLTAINLLLISSAVLLVTFDRFDASQLVCAVMFLLVYAALVGHIFGITGLYSSGDYALPFHIALGLLLMIMSLVFYQSDRGWIATYLTYLKGRNIALYLLSYLLCAAPMLVAFYLFVFNRNGFSPASGIIVLIILSAFISLPVAYLTMRRFNRMDSDLETTTERLQMALNAAKLGSYDLNLETGRMACTPQCKANYGLPPDASFNFGDLFNAIVPEHRERVRAEVNTAIDNHADYAAEYQVTWPDESVHWVKAFGKPQYDKDGTAVSIVGVTIDITGQKELEAKKDAFIGMVSHELKTPLTSVKAYLQLATNLAEKSEERTIVDMLTRADVQANKMKNMVQGFLDVTRLENGKLKLDREMFDVKTMLEETIEEVRLQTENNEIELKGCESILVYGDRDKISEVVTNLLTNAIKYSPKESPVVAECKRDGAWWQFSVTDQGVGINPKEQKKLFERFYRVQRPEHRMVSGFGIGLYLCAEIVKLHKGKIGVHSEEGKGSTFYFTIPV</sequence>
<dbReference type="RefSeq" id="WP_157524618.1">
    <property type="nucleotide sequence ID" value="NZ_CP066775.1"/>
</dbReference>
<keyword evidence="5" id="KW-0418">Kinase</keyword>
<dbReference type="SUPFAM" id="SSF55874">
    <property type="entry name" value="ATPase domain of HSP90 chaperone/DNA topoisomerase II/histidine kinase"/>
    <property type="match status" value="1"/>
</dbReference>
<dbReference type="PROSITE" id="PS50113">
    <property type="entry name" value="PAC"/>
    <property type="match status" value="1"/>
</dbReference>
<dbReference type="Gene3D" id="1.10.287.130">
    <property type="match status" value="1"/>
</dbReference>
<evidence type="ECO:0000256" key="5">
    <source>
        <dbReference type="ARBA" id="ARBA00022777"/>
    </source>
</evidence>
<organism evidence="8 9">
    <name type="scientific">Mucilaginibacter ginkgonis</name>
    <dbReference type="NCBI Taxonomy" id="2682091"/>
    <lineage>
        <taxon>Bacteria</taxon>
        <taxon>Pseudomonadati</taxon>
        <taxon>Bacteroidota</taxon>
        <taxon>Sphingobacteriia</taxon>
        <taxon>Sphingobacteriales</taxon>
        <taxon>Sphingobacteriaceae</taxon>
        <taxon>Mucilaginibacter</taxon>
    </lineage>
</organism>
<dbReference type="SMART" id="SM00388">
    <property type="entry name" value="HisKA"/>
    <property type="match status" value="1"/>
</dbReference>
<evidence type="ECO:0000256" key="7">
    <source>
        <dbReference type="ARBA" id="ARBA00023136"/>
    </source>
</evidence>
<dbReference type="SMART" id="SM00387">
    <property type="entry name" value="HATPase_c"/>
    <property type="match status" value="1"/>
</dbReference>
<dbReference type="Pfam" id="PF02518">
    <property type="entry name" value="HATPase_c"/>
    <property type="match status" value="1"/>
</dbReference>
<dbReference type="InterPro" id="IPR050351">
    <property type="entry name" value="BphY/WalK/GraS-like"/>
</dbReference>
<dbReference type="InterPro" id="IPR000700">
    <property type="entry name" value="PAS-assoc_C"/>
</dbReference>
<dbReference type="InterPro" id="IPR013655">
    <property type="entry name" value="PAS_fold_3"/>
</dbReference>
<dbReference type="InterPro" id="IPR036097">
    <property type="entry name" value="HisK_dim/P_sf"/>
</dbReference>
<dbReference type="GO" id="GO:0000155">
    <property type="term" value="F:phosphorelay sensor kinase activity"/>
    <property type="evidence" value="ECO:0007669"/>
    <property type="project" value="InterPro"/>
</dbReference>
<evidence type="ECO:0000256" key="1">
    <source>
        <dbReference type="ARBA" id="ARBA00000085"/>
    </source>
</evidence>
<dbReference type="Gene3D" id="3.30.450.20">
    <property type="entry name" value="PAS domain"/>
    <property type="match status" value="1"/>
</dbReference>
<keyword evidence="9" id="KW-1185">Reference proteome</keyword>